<feature type="repeat" description="WD" evidence="4">
    <location>
        <begin position="573"/>
        <end position="612"/>
    </location>
</feature>
<feature type="domain" description="F-box" evidence="6">
    <location>
        <begin position="349"/>
        <end position="387"/>
    </location>
</feature>
<dbReference type="FunFam" id="2.130.10.10:FF:000032">
    <property type="entry name" value="F-box/WD repeat-containing protein 7 isoform X1"/>
    <property type="match status" value="1"/>
</dbReference>
<dbReference type="GO" id="GO:0043161">
    <property type="term" value="P:proteasome-mediated ubiquitin-dependent protein catabolic process"/>
    <property type="evidence" value="ECO:0007669"/>
    <property type="project" value="TreeGrafter"/>
</dbReference>
<dbReference type="PROSITE" id="PS00678">
    <property type="entry name" value="WD_REPEATS_1"/>
    <property type="match status" value="5"/>
</dbReference>
<dbReference type="PRINTS" id="PR00320">
    <property type="entry name" value="GPROTEINBRPT"/>
</dbReference>
<evidence type="ECO:0000256" key="4">
    <source>
        <dbReference type="PROSITE-ProRule" id="PRU00221"/>
    </source>
</evidence>
<dbReference type="InterPro" id="IPR019775">
    <property type="entry name" value="WD40_repeat_CS"/>
</dbReference>
<feature type="repeat" description="WD" evidence="4">
    <location>
        <begin position="533"/>
        <end position="572"/>
    </location>
</feature>
<dbReference type="Gene3D" id="2.130.10.10">
    <property type="entry name" value="YVTN repeat-like/Quinoprotein amine dehydrogenase"/>
    <property type="match status" value="1"/>
</dbReference>
<dbReference type="GO" id="GO:0043130">
    <property type="term" value="F:ubiquitin binding"/>
    <property type="evidence" value="ECO:0007669"/>
    <property type="project" value="TreeGrafter"/>
</dbReference>
<keyword evidence="2" id="KW-0677">Repeat</keyword>
<dbReference type="SMART" id="SM00320">
    <property type="entry name" value="WD40"/>
    <property type="match status" value="7"/>
</dbReference>
<dbReference type="SUPFAM" id="SSF50978">
    <property type="entry name" value="WD40 repeat-like"/>
    <property type="match status" value="1"/>
</dbReference>
<evidence type="ECO:0000256" key="3">
    <source>
        <dbReference type="ARBA" id="ARBA00022786"/>
    </source>
</evidence>
<keyword evidence="1 4" id="KW-0853">WD repeat</keyword>
<dbReference type="PROSITE" id="PS50082">
    <property type="entry name" value="WD_REPEATS_2"/>
    <property type="match status" value="7"/>
</dbReference>
<evidence type="ECO:0000256" key="1">
    <source>
        <dbReference type="ARBA" id="ARBA00022574"/>
    </source>
</evidence>
<evidence type="ECO:0000256" key="5">
    <source>
        <dbReference type="SAM" id="MobiDB-lite"/>
    </source>
</evidence>
<protein>
    <recommendedName>
        <fullName evidence="6">F-box domain-containing protein</fullName>
    </recommendedName>
</protein>
<accession>A0A315VKY5</accession>
<dbReference type="InterPro" id="IPR036047">
    <property type="entry name" value="F-box-like_dom_sf"/>
</dbReference>
<dbReference type="Pfam" id="PF00400">
    <property type="entry name" value="WD40"/>
    <property type="match status" value="7"/>
</dbReference>
<dbReference type="GO" id="GO:0050793">
    <property type="term" value="P:regulation of developmental process"/>
    <property type="evidence" value="ECO:0007669"/>
    <property type="project" value="UniProtKB-ARBA"/>
</dbReference>
<dbReference type="AlphaFoldDB" id="A0A315VKY5"/>
<feature type="repeat" description="WD" evidence="4">
    <location>
        <begin position="613"/>
        <end position="652"/>
    </location>
</feature>
<organism evidence="7 8">
    <name type="scientific">Gambusia affinis</name>
    <name type="common">Western mosquitofish</name>
    <name type="synonym">Heterandria affinis</name>
    <dbReference type="NCBI Taxonomy" id="33528"/>
    <lineage>
        <taxon>Eukaryota</taxon>
        <taxon>Metazoa</taxon>
        <taxon>Chordata</taxon>
        <taxon>Craniata</taxon>
        <taxon>Vertebrata</taxon>
        <taxon>Euteleostomi</taxon>
        <taxon>Actinopterygii</taxon>
        <taxon>Neopterygii</taxon>
        <taxon>Teleostei</taxon>
        <taxon>Neoteleostei</taxon>
        <taxon>Acanthomorphata</taxon>
        <taxon>Ovalentaria</taxon>
        <taxon>Atherinomorphae</taxon>
        <taxon>Cyprinodontiformes</taxon>
        <taxon>Poeciliidae</taxon>
        <taxon>Poeciliinae</taxon>
        <taxon>Gambusia</taxon>
    </lineage>
</organism>
<gene>
    <name evidence="7" type="ORF">CCH79_00018623</name>
</gene>
<dbReference type="CDD" id="cd00200">
    <property type="entry name" value="WD40"/>
    <property type="match status" value="1"/>
</dbReference>
<evidence type="ECO:0000313" key="8">
    <source>
        <dbReference type="Proteomes" id="UP000250572"/>
    </source>
</evidence>
<dbReference type="PANTHER" id="PTHR19849:SF1">
    <property type="entry name" value="F-BOX_WD REPEAT-CONTAINING PROTEIN 7"/>
    <property type="match status" value="1"/>
</dbReference>
<dbReference type="GO" id="GO:0005634">
    <property type="term" value="C:nucleus"/>
    <property type="evidence" value="ECO:0007669"/>
    <property type="project" value="TreeGrafter"/>
</dbReference>
<dbReference type="InterPro" id="IPR020472">
    <property type="entry name" value="WD40_PAC1"/>
</dbReference>
<dbReference type="SUPFAM" id="SSF81383">
    <property type="entry name" value="F-box domain"/>
    <property type="match status" value="1"/>
</dbReference>
<evidence type="ECO:0000256" key="2">
    <source>
        <dbReference type="ARBA" id="ARBA00022737"/>
    </source>
</evidence>
<comment type="caution">
    <text evidence="7">The sequence shown here is derived from an EMBL/GenBank/DDBJ whole genome shotgun (WGS) entry which is preliminary data.</text>
</comment>
<dbReference type="InterPro" id="IPR001680">
    <property type="entry name" value="WD40_rpt"/>
</dbReference>
<keyword evidence="8" id="KW-1185">Reference proteome</keyword>
<dbReference type="Pfam" id="PF12937">
    <property type="entry name" value="F-box-like"/>
    <property type="match status" value="1"/>
</dbReference>
<name>A0A315VKY5_GAMAF</name>
<evidence type="ECO:0000259" key="6">
    <source>
        <dbReference type="Pfam" id="PF12937"/>
    </source>
</evidence>
<sequence length="790" mass="87957">MAGVEQVYFLQTSDEGGNESVAGGMTRPQSEPAPCFAPAFCGSNSTRRREACPCVFVREVEPRRSGTGREREAERGGERERERFRPWIPQRPQLQLCVDSSIDPRSLRWISEDLDLRVSALSGSCTGRDDEAFLLLTAGRVRVVGRARRSILKQRCTGDIPPIFCIPAFIHWLKESESEEGGWIGPPGRCVSVPLSLWEFPGENMKRKLDHGPDGRPFPSGKKHCKGNGYLSPSSLAQATPTTFGDLRLANGHSAQRRRVNSGPPPSGLQDWLLTFQTWSGPERLLALDELIDRCETSQVKHMMQVIEPQFQRDFISLLPKEVKPENSTSVSETELGVLTVCLRPSAQLALYVLTFLAPRDLLQAAQTCRYWRILAEDNLLWREKCREEGISDGVPYRRRESVRPDASFSPWKSVYIRQHRIETNWRMGDRREPMVPSSSAETQQTSLRFVLKGHDDHVITCLQFSGDLIVSGSDDNTLKVWSAVTGKCLRSLTGHSGGVWCSQMSGATVISGSTDRTLRVWDAESGECVHALYGHTSTVRCMHLHGDRVVSGSRDTTLRVWDVSTGRCEHVLTGHMAAVRCVQYDGRRVVSGGYDYMVKVWDPETEVCLHTLQGHTNRVYSLQFDGVFVVSGSLDTSIRVWDVETGGCVHTLTGHQSLTSGMELRDNILVSGNADSTVRVWDIRTGQCLHTLQGPNKHQSAVTCLQFCRGLVLSSSDDGTVKLWDLRTGAWLRDVVALQSRGSGGVVWRIRASDTRLVCAAGSRNGTEETKLLVLDFDLDDTKTDLDLK</sequence>
<dbReference type="PROSITE" id="PS50294">
    <property type="entry name" value="WD_REPEATS_REGION"/>
    <property type="match status" value="6"/>
</dbReference>
<dbReference type="Gene3D" id="1.20.1280.50">
    <property type="match status" value="1"/>
</dbReference>
<dbReference type="EMBL" id="NHOQ01001548">
    <property type="protein sequence ID" value="PWA24016.1"/>
    <property type="molecule type" value="Genomic_DNA"/>
</dbReference>
<feature type="repeat" description="WD" evidence="4">
    <location>
        <begin position="493"/>
        <end position="532"/>
    </location>
</feature>
<feature type="repeat" description="WD" evidence="4">
    <location>
        <begin position="696"/>
        <end position="735"/>
    </location>
</feature>
<dbReference type="GO" id="GO:0005737">
    <property type="term" value="C:cytoplasm"/>
    <property type="evidence" value="ECO:0007669"/>
    <property type="project" value="TreeGrafter"/>
</dbReference>
<keyword evidence="3" id="KW-0833">Ubl conjugation pathway</keyword>
<dbReference type="PANTHER" id="PTHR19849">
    <property type="entry name" value="PHOSPHOLIPASE A-2-ACTIVATING PROTEIN"/>
    <property type="match status" value="1"/>
</dbReference>
<dbReference type="InterPro" id="IPR001810">
    <property type="entry name" value="F-box_dom"/>
</dbReference>
<feature type="repeat" description="WD" evidence="4">
    <location>
        <begin position="460"/>
        <end position="492"/>
    </location>
</feature>
<reference evidence="7 8" key="1">
    <citation type="journal article" date="2018" name="G3 (Bethesda)">
        <title>A High-Quality Reference Genome for the Invasive Mosquitofish Gambusia affinis Using a Chicago Library.</title>
        <authorList>
            <person name="Hoffberg S.L."/>
            <person name="Troendle N.J."/>
            <person name="Glenn T.C."/>
            <person name="Mahmud O."/>
            <person name="Louha S."/>
            <person name="Chalopin D."/>
            <person name="Bennetzen J.L."/>
            <person name="Mauricio R."/>
        </authorList>
    </citation>
    <scope>NUCLEOTIDE SEQUENCE [LARGE SCALE GENOMIC DNA]</scope>
    <source>
        <strain evidence="7">NE01/NJP1002.9</strain>
        <tissue evidence="7">Muscle</tissue>
    </source>
</reference>
<feature type="region of interest" description="Disordered" evidence="5">
    <location>
        <begin position="11"/>
        <end position="30"/>
    </location>
</feature>
<evidence type="ECO:0000313" key="7">
    <source>
        <dbReference type="EMBL" id="PWA24016.1"/>
    </source>
</evidence>
<dbReference type="InterPro" id="IPR036322">
    <property type="entry name" value="WD40_repeat_dom_sf"/>
</dbReference>
<dbReference type="Proteomes" id="UP000250572">
    <property type="component" value="Unassembled WGS sequence"/>
</dbReference>
<dbReference type="STRING" id="33528.ENSGAFP00000012860"/>
<dbReference type="CDD" id="cd22133">
    <property type="entry name" value="F-box_FBXW7"/>
    <property type="match status" value="1"/>
</dbReference>
<proteinExistence type="predicted"/>
<feature type="repeat" description="WD" evidence="4">
    <location>
        <begin position="653"/>
        <end position="692"/>
    </location>
</feature>
<dbReference type="GO" id="GO:0010992">
    <property type="term" value="P:ubiquitin recycling"/>
    <property type="evidence" value="ECO:0007669"/>
    <property type="project" value="TreeGrafter"/>
</dbReference>
<dbReference type="InterPro" id="IPR015943">
    <property type="entry name" value="WD40/YVTN_repeat-like_dom_sf"/>
</dbReference>